<evidence type="ECO:0000256" key="2">
    <source>
        <dbReference type="SAM" id="SignalP"/>
    </source>
</evidence>
<dbReference type="EMBL" id="CP049257">
    <property type="protein sequence ID" value="QIG44003.1"/>
    <property type="molecule type" value="Genomic_DNA"/>
</dbReference>
<dbReference type="RefSeq" id="WP_165234587.1">
    <property type="nucleotide sequence ID" value="NZ_CP049257.1"/>
</dbReference>
<dbReference type="InterPro" id="IPR025339">
    <property type="entry name" value="DUF4245"/>
</dbReference>
<name>A0A6G6WFR7_9ACTN</name>
<dbReference type="Proteomes" id="UP000502996">
    <property type="component" value="Chromosome"/>
</dbReference>
<sequence length="222" mass="21359">MTRLATARTRPALRRKGLAVAAVSALLVLAGCGSDSGDGDASADDTSSASTSASASASTSASSSPSASASPSDDATDPAPDPVPSPIVNKAVKGAIRAGFPALVPSGIPDGWSVESARFTAKGGGSWEIRLTAPSGPVTLTQDTSALADHVSQAYGAGQGAGSVDVSGTGSWKAFTGADGAALAKSLAGTSAVLVGADQDTLVTLAEQLLTAEDGGNGSGDG</sequence>
<feature type="chain" id="PRO_5039160020" evidence="2">
    <location>
        <begin position="31"/>
        <end position="222"/>
    </location>
</feature>
<gene>
    <name evidence="3" type="ORF">G5V58_15565</name>
</gene>
<accession>A0A6G6WFR7</accession>
<dbReference type="PROSITE" id="PS51257">
    <property type="entry name" value="PROKAR_LIPOPROTEIN"/>
    <property type="match status" value="1"/>
</dbReference>
<dbReference type="Pfam" id="PF14030">
    <property type="entry name" value="DUF4245"/>
    <property type="match status" value="1"/>
</dbReference>
<keyword evidence="2" id="KW-0732">Signal</keyword>
<organism evidence="3 4">
    <name type="scientific">Nocardioides anomalus</name>
    <dbReference type="NCBI Taxonomy" id="2712223"/>
    <lineage>
        <taxon>Bacteria</taxon>
        <taxon>Bacillati</taxon>
        <taxon>Actinomycetota</taxon>
        <taxon>Actinomycetes</taxon>
        <taxon>Propionibacteriales</taxon>
        <taxon>Nocardioidaceae</taxon>
        <taxon>Nocardioides</taxon>
    </lineage>
</organism>
<protein>
    <submittedName>
        <fullName evidence="3">DUF4245 family protein</fullName>
    </submittedName>
</protein>
<dbReference type="AlphaFoldDB" id="A0A6G6WFR7"/>
<evidence type="ECO:0000256" key="1">
    <source>
        <dbReference type="SAM" id="MobiDB-lite"/>
    </source>
</evidence>
<feature type="compositionally biased region" description="Low complexity" evidence="1">
    <location>
        <begin position="44"/>
        <end position="73"/>
    </location>
</feature>
<feature type="region of interest" description="Disordered" evidence="1">
    <location>
        <begin position="34"/>
        <end position="87"/>
    </location>
</feature>
<keyword evidence="4" id="KW-1185">Reference proteome</keyword>
<evidence type="ECO:0000313" key="3">
    <source>
        <dbReference type="EMBL" id="QIG44003.1"/>
    </source>
</evidence>
<dbReference type="KEGG" id="nano:G5V58_15565"/>
<reference evidence="3 4" key="1">
    <citation type="submission" date="2020-02" db="EMBL/GenBank/DDBJ databases">
        <title>Full genome sequence of Nocardioides sp. R-3366.</title>
        <authorList>
            <person name="Im W.-T."/>
        </authorList>
    </citation>
    <scope>NUCLEOTIDE SEQUENCE [LARGE SCALE GENOMIC DNA]</scope>
    <source>
        <strain evidence="3 4">R-3366</strain>
    </source>
</reference>
<feature type="signal peptide" evidence="2">
    <location>
        <begin position="1"/>
        <end position="30"/>
    </location>
</feature>
<proteinExistence type="predicted"/>
<evidence type="ECO:0000313" key="4">
    <source>
        <dbReference type="Proteomes" id="UP000502996"/>
    </source>
</evidence>